<dbReference type="HOGENOM" id="CLU_2952100_0_0_9"/>
<organism evidence="1">
    <name type="scientific">Clostridium botulinum B str. Osaka05</name>
    <dbReference type="NCBI Taxonomy" id="1407017"/>
    <lineage>
        <taxon>Bacteria</taxon>
        <taxon>Bacillati</taxon>
        <taxon>Bacillota</taxon>
        <taxon>Clostridia</taxon>
        <taxon>Eubacteriales</taxon>
        <taxon>Clostridiaceae</taxon>
        <taxon>Clostridium</taxon>
    </lineage>
</organism>
<dbReference type="Proteomes" id="UP000054164">
    <property type="component" value="Unassembled WGS sequence"/>
</dbReference>
<gene>
    <name evidence="1" type="ORF">CBO05P1_115</name>
</gene>
<dbReference type="AlphaFoldDB" id="A0A060N9H0"/>
<dbReference type="RefSeq" id="WP_030031903.1">
    <property type="nucleotide sequence ID" value="NZ_BA000058.1"/>
</dbReference>
<name>A0A060N9H0_CLOBO</name>
<proteinExistence type="predicted"/>
<protein>
    <submittedName>
        <fullName evidence="1">Uncharacterized protein</fullName>
    </submittedName>
</protein>
<evidence type="ECO:0000313" key="1">
    <source>
        <dbReference type="EMBL" id="BAO04834.1"/>
    </source>
</evidence>
<sequence length="59" mass="6883">MKHKIKITETYVYYIDIEASSEKKALEKAREYYETTEDGITGVADANSFEKVKFKINED</sequence>
<accession>A0A060N9H0</accession>
<reference evidence="1" key="1">
    <citation type="submission" date="2013-10" db="EMBL/GenBank/DDBJ databases">
        <title>Draft genome sequence of Clostridium botulinum type B strain Osaka05.</title>
        <authorList>
            <person name="Sakaguchi Y."/>
            <person name="Hosomi K."/>
            <person name="Uchiyama J."/>
            <person name="Ogura Y."/>
            <person name="Sakaguchi M."/>
            <person name="Kohda T."/>
            <person name="Mukamoto M."/>
            <person name="Misawa N."/>
            <person name="Matsuzaki S."/>
            <person name="Hayashi T."/>
            <person name="Kozaki S."/>
        </authorList>
    </citation>
    <scope>NUCLEOTIDE SEQUENCE</scope>
    <source>
        <strain evidence="1">Osaka05</strain>
    </source>
</reference>
<dbReference type="EMBL" id="BA000058">
    <property type="protein sequence ID" value="BAO04834.1"/>
    <property type="molecule type" value="Genomic_DNA"/>
</dbReference>